<sequence>MIKKLQNSDLEVAEKMQVIFQASYAIEAALLKAIDFPPLKRSLENYKKSDTHFYGYFKEEVLAAVIEIIPGESHIHIRSLVVHPDFFRQGIARKLMLFTLENYHSTLFVVETGVDNGPASQLYEKLGFVEVLQWDTDFGIRKVKFELRIEEK</sequence>
<accession>E6XEJ4</accession>
<dbReference type="PROSITE" id="PS51186">
    <property type="entry name" value="GNAT"/>
    <property type="match status" value="1"/>
</dbReference>
<dbReference type="SUPFAM" id="SSF55729">
    <property type="entry name" value="Acyl-CoA N-acyltransferases (Nat)"/>
    <property type="match status" value="1"/>
</dbReference>
<dbReference type="InterPro" id="IPR000182">
    <property type="entry name" value="GNAT_dom"/>
</dbReference>
<dbReference type="GO" id="GO:0016747">
    <property type="term" value="F:acyltransferase activity, transferring groups other than amino-acyl groups"/>
    <property type="evidence" value="ECO:0007669"/>
    <property type="project" value="InterPro"/>
</dbReference>
<dbReference type="AlphaFoldDB" id="E6XEJ4"/>
<evidence type="ECO:0000313" key="3">
    <source>
        <dbReference type="Proteomes" id="UP000008634"/>
    </source>
</evidence>
<evidence type="ECO:0000313" key="2">
    <source>
        <dbReference type="EMBL" id="ADV51322.1"/>
    </source>
</evidence>
<feature type="domain" description="N-acetyltransferase" evidence="1">
    <location>
        <begin position="10"/>
        <end position="150"/>
    </location>
</feature>
<dbReference type="Pfam" id="PF13673">
    <property type="entry name" value="Acetyltransf_10"/>
    <property type="match status" value="1"/>
</dbReference>
<dbReference type="CDD" id="cd04301">
    <property type="entry name" value="NAT_SF"/>
    <property type="match status" value="1"/>
</dbReference>
<dbReference type="Proteomes" id="UP000008634">
    <property type="component" value="Chromosome"/>
</dbReference>
<dbReference type="KEGG" id="cao:Celal_4079"/>
<protein>
    <submittedName>
        <fullName evidence="2">GCN5-related N-acetyltransferase</fullName>
    </submittedName>
</protein>
<dbReference type="EMBL" id="CP002453">
    <property type="protein sequence ID" value="ADV51322.1"/>
    <property type="molecule type" value="Genomic_DNA"/>
</dbReference>
<dbReference type="OrthoDB" id="9797456at2"/>
<proteinExistence type="predicted"/>
<dbReference type="STRING" id="688270.Celal_4079"/>
<dbReference type="Gene3D" id="3.40.630.30">
    <property type="match status" value="1"/>
</dbReference>
<dbReference type="InterPro" id="IPR016181">
    <property type="entry name" value="Acyl_CoA_acyltransferase"/>
</dbReference>
<reference evidence="2 3" key="1">
    <citation type="journal article" date="2010" name="Stand. Genomic Sci.">
        <title>Complete genome sequence of Cellulophaga algicola type strain (IC166).</title>
        <authorList>
            <person name="Abt B."/>
            <person name="Lu M."/>
            <person name="Misra M."/>
            <person name="Han C."/>
            <person name="Nolan M."/>
            <person name="Lucas S."/>
            <person name="Hammon N."/>
            <person name="Deshpande S."/>
            <person name="Cheng J.F."/>
            <person name="Tapia R."/>
            <person name="Goodwin L."/>
            <person name="Pitluck S."/>
            <person name="Liolios K."/>
            <person name="Pagani I."/>
            <person name="Ivanova N."/>
            <person name="Mavromatis K."/>
            <person name="Ovchinikova G."/>
            <person name="Pati A."/>
            <person name="Chen A."/>
            <person name="Palaniappan K."/>
            <person name="Land M."/>
            <person name="Hauser L."/>
            <person name="Chang Y.J."/>
            <person name="Jeffries C.D."/>
            <person name="Detter J.C."/>
            <person name="Brambilla E."/>
            <person name="Rohde M."/>
            <person name="Tindall B.J."/>
            <person name="Goker M."/>
            <person name="Woyke T."/>
            <person name="Bristow J."/>
            <person name="Eisen J.A."/>
            <person name="Markowitz V."/>
            <person name="Hugenholtz P."/>
            <person name="Kyrpides N.C."/>
            <person name="Klenk H.P."/>
            <person name="Lapidus A."/>
        </authorList>
    </citation>
    <scope>NUCLEOTIDE SEQUENCE [LARGE SCALE GENOMIC DNA]</scope>
    <source>
        <strain evidence="3">DSM 14237 / IC166 / ACAM 630</strain>
    </source>
</reference>
<dbReference type="HOGENOM" id="CLU_096795_0_1_10"/>
<gene>
    <name evidence="2" type="ordered locus">Celal_4079</name>
</gene>
<keyword evidence="3" id="KW-1185">Reference proteome</keyword>
<organism evidence="2 3">
    <name type="scientific">Cellulophaga algicola (strain DSM 14237 / IC166 / ACAM 630)</name>
    <dbReference type="NCBI Taxonomy" id="688270"/>
    <lineage>
        <taxon>Bacteria</taxon>
        <taxon>Pseudomonadati</taxon>
        <taxon>Bacteroidota</taxon>
        <taxon>Flavobacteriia</taxon>
        <taxon>Flavobacteriales</taxon>
        <taxon>Flavobacteriaceae</taxon>
        <taxon>Cellulophaga</taxon>
    </lineage>
</organism>
<dbReference type="eggNOG" id="COG0456">
    <property type="taxonomic scope" value="Bacteria"/>
</dbReference>
<evidence type="ECO:0000259" key="1">
    <source>
        <dbReference type="PROSITE" id="PS51186"/>
    </source>
</evidence>
<dbReference type="RefSeq" id="WP_013552770.1">
    <property type="nucleotide sequence ID" value="NC_014934.1"/>
</dbReference>
<name>E6XEJ4_CELAD</name>